<keyword evidence="1" id="KW-0732">Signal</keyword>
<accession>C0XJF6</accession>
<reference evidence="2 3" key="1">
    <citation type="submission" date="2009-01" db="EMBL/GenBank/DDBJ databases">
        <authorList>
            <person name="Qin X."/>
            <person name="Bachman B."/>
            <person name="Battles P."/>
            <person name="Bell A."/>
            <person name="Bess C."/>
            <person name="Bickham C."/>
            <person name="Chaboub L."/>
            <person name="Chen D."/>
            <person name="Coyle M."/>
            <person name="Deiros D.R."/>
            <person name="Dinh H."/>
            <person name="Forbes L."/>
            <person name="Fowler G."/>
            <person name="Francisco L."/>
            <person name="Fu Q."/>
            <person name="Gubbala S."/>
            <person name="Hale W."/>
            <person name="Han Y."/>
            <person name="Hemphill L."/>
            <person name="Highlander S.K."/>
            <person name="Hirani K."/>
            <person name="Hogues M."/>
            <person name="Jackson L."/>
            <person name="Jakkamsetti A."/>
            <person name="Javaid M."/>
            <person name="Jiang H."/>
            <person name="Korchina V."/>
            <person name="Kovar C."/>
            <person name="Lara F."/>
            <person name="Lee S."/>
            <person name="Mata R."/>
            <person name="Mathew T."/>
            <person name="Moen C."/>
            <person name="Morales K."/>
            <person name="Munidasa M."/>
            <person name="Nazareth L."/>
            <person name="Ngo R."/>
            <person name="Nguyen L."/>
            <person name="Okwuonu G."/>
            <person name="Ongeri F."/>
            <person name="Patil S."/>
            <person name="Petrosino J."/>
            <person name="Pham C."/>
            <person name="Pham P."/>
            <person name="Pu L.-L."/>
            <person name="Puazo M."/>
            <person name="Raj R."/>
            <person name="Reid J."/>
            <person name="Rouhana J."/>
            <person name="Saada N."/>
            <person name="Shang Y."/>
            <person name="Simmons D."/>
            <person name="Thornton R."/>
            <person name="Warren J."/>
            <person name="Weissenberger G."/>
            <person name="Zhang J."/>
            <person name="Zhang L."/>
            <person name="Zhou C."/>
            <person name="Zhu D."/>
            <person name="Muzny D."/>
            <person name="Worley K."/>
            <person name="Gibbs R."/>
        </authorList>
    </citation>
    <scope>NUCLEOTIDE SEQUENCE [LARGE SCALE GENOMIC DNA]</scope>
    <source>
        <strain evidence="3">ATCC 8290 / DSM 20176 / CCUG 30140 / JCM 1155 / KCTC 3500 / NBRC 15886 / NCIMB 8040 / NRRL B-1843 / 9</strain>
    </source>
</reference>
<evidence type="ECO:0000313" key="3">
    <source>
        <dbReference type="Proteomes" id="UP000003752"/>
    </source>
</evidence>
<sequence>MKGSNGFMKNFKKVLMLSAVSLLTFGAVAPVATVNAASVKTATTGYQSTKVKASYSYAKKMLVKNKSGLSGKATALFSRKAYPATGATAGYSDFLLGLKGLGYHFTKTQRQRVAKNLVLNKKSTPADLANAIMGLKAIGYNPQSFRLAGTKKKVNLVSALYKKSMTKQTVNVQSQALIAVSMSSKFKRPSTAKFSKTSLSSLIVKNQQSNNGWAYNNTASAVDSDTTAMAVVSLARGKAGPSTVQSALQKGQSYLKGAVYDNGAYGYTYNGKNMPNANSTAEAIIAFSTKQNTLKYANSAFKDGQTASPLRAMLGYVNKTGSIKGAASQTLGVGQVNLANAAYRQAQKKHSVYSLN</sequence>
<keyword evidence="3" id="KW-1185">Reference proteome</keyword>
<dbReference type="PATRIC" id="fig|1423757.3.peg.1855"/>
<organism evidence="2 3">
    <name type="scientific">Lentilactobacillus hilgardii (strain ATCC 8290 / DSM 20176 / CCUG 30140 / JCM 1155 / KCTC 3500 / NBRC 15886 / NCIMB 8040 / NRRL B-1843 / 9)</name>
    <dbReference type="NCBI Taxonomy" id="1423757"/>
    <lineage>
        <taxon>Bacteria</taxon>
        <taxon>Bacillati</taxon>
        <taxon>Bacillota</taxon>
        <taxon>Bacilli</taxon>
        <taxon>Lactobacillales</taxon>
        <taxon>Lactobacillaceae</taxon>
        <taxon>Lentilactobacillus</taxon>
    </lineage>
</organism>
<feature type="signal peptide" evidence="1">
    <location>
        <begin position="1"/>
        <end position="29"/>
    </location>
</feature>
<comment type="caution">
    <text evidence="2">The sequence shown here is derived from an EMBL/GenBank/DDBJ whole genome shotgun (WGS) entry which is preliminary data.</text>
</comment>
<evidence type="ECO:0000313" key="2">
    <source>
        <dbReference type="EMBL" id="EEI24500.1"/>
    </source>
</evidence>
<protein>
    <recommendedName>
        <fullName evidence="4">Fucose-binding lectin II</fullName>
    </recommendedName>
</protein>
<dbReference type="SUPFAM" id="SSF48239">
    <property type="entry name" value="Terpenoid cyclases/Protein prenyltransferases"/>
    <property type="match status" value="1"/>
</dbReference>
<dbReference type="Gene3D" id="1.50.10.20">
    <property type="match status" value="1"/>
</dbReference>
<name>C0XJF6_LENH9</name>
<evidence type="ECO:0000256" key="1">
    <source>
        <dbReference type="SAM" id="SignalP"/>
    </source>
</evidence>
<evidence type="ECO:0008006" key="4">
    <source>
        <dbReference type="Google" id="ProtNLM"/>
    </source>
</evidence>
<proteinExistence type="predicted"/>
<gene>
    <name evidence="2" type="ORF">HMPREF0519_1367</name>
</gene>
<dbReference type="AlphaFoldDB" id="C0XJF6"/>
<dbReference type="EMBL" id="ACGP01000132">
    <property type="protein sequence ID" value="EEI24500.1"/>
    <property type="molecule type" value="Genomic_DNA"/>
</dbReference>
<dbReference type="Proteomes" id="UP000003752">
    <property type="component" value="Unassembled WGS sequence"/>
</dbReference>
<feature type="chain" id="PRO_5039075114" description="Fucose-binding lectin II" evidence="1">
    <location>
        <begin position="30"/>
        <end position="356"/>
    </location>
</feature>
<dbReference type="InterPro" id="IPR008930">
    <property type="entry name" value="Terpenoid_cyclase/PrenylTrfase"/>
</dbReference>
<dbReference type="HOGENOM" id="CLU_794078_0_0_9"/>